<accession>A0A291H1F0</accession>
<dbReference type="SUPFAM" id="SSF161098">
    <property type="entry name" value="MetI-like"/>
    <property type="match status" value="1"/>
</dbReference>
<dbReference type="EMBL" id="CP023564">
    <property type="protein sequence ID" value="ATG56194.1"/>
    <property type="molecule type" value="Genomic_DNA"/>
</dbReference>
<dbReference type="GO" id="GO:0055085">
    <property type="term" value="P:transmembrane transport"/>
    <property type="evidence" value="ECO:0007669"/>
    <property type="project" value="InterPro"/>
</dbReference>
<protein>
    <submittedName>
        <fullName evidence="9">ABC transporter permease</fullName>
    </submittedName>
</protein>
<dbReference type="KEGG" id="bgg:CFK41_16465"/>
<feature type="transmembrane region" description="Helical" evidence="7">
    <location>
        <begin position="103"/>
        <end position="127"/>
    </location>
</feature>
<evidence type="ECO:0000256" key="6">
    <source>
        <dbReference type="ARBA" id="ARBA00023136"/>
    </source>
</evidence>
<dbReference type="InterPro" id="IPR000515">
    <property type="entry name" value="MetI-like"/>
</dbReference>
<proteinExistence type="inferred from homology"/>
<dbReference type="RefSeq" id="WP_096800654.1">
    <property type="nucleotide sequence ID" value="NZ_CP023564.1"/>
</dbReference>
<dbReference type="AlphaFoldDB" id="A0A291H1F0"/>
<feature type="domain" description="ABC transmembrane type-1" evidence="8">
    <location>
        <begin position="65"/>
        <end position="256"/>
    </location>
</feature>
<dbReference type="PROSITE" id="PS50928">
    <property type="entry name" value="ABC_TM1"/>
    <property type="match status" value="1"/>
</dbReference>
<dbReference type="CDD" id="cd06261">
    <property type="entry name" value="TM_PBP2"/>
    <property type="match status" value="1"/>
</dbReference>
<evidence type="ECO:0000256" key="4">
    <source>
        <dbReference type="ARBA" id="ARBA00022692"/>
    </source>
</evidence>
<reference evidence="9 10" key="1">
    <citation type="journal article" date="2014" name="Int. J. Syst. Evol. Microbiol.">
        <title>Brachybacterium ginsengisoli sp. nov., isolated from soil of a ginseng field.</title>
        <authorList>
            <person name="Hoang V.A."/>
            <person name="Kim Y.J."/>
            <person name="Nguyen N.L."/>
            <person name="Yang D.C."/>
        </authorList>
    </citation>
    <scope>NUCLEOTIDE SEQUENCE [LARGE SCALE GENOMIC DNA]</scope>
    <source>
        <strain evidence="9 10">DCY80</strain>
    </source>
</reference>
<evidence type="ECO:0000313" key="10">
    <source>
        <dbReference type="Proteomes" id="UP000217889"/>
    </source>
</evidence>
<dbReference type="InterPro" id="IPR035906">
    <property type="entry name" value="MetI-like_sf"/>
</dbReference>
<dbReference type="Gene3D" id="1.10.3720.10">
    <property type="entry name" value="MetI-like"/>
    <property type="match status" value="1"/>
</dbReference>
<feature type="transmembrane region" description="Helical" evidence="7">
    <location>
        <begin position="69"/>
        <end position="91"/>
    </location>
</feature>
<feature type="transmembrane region" description="Helical" evidence="7">
    <location>
        <begin position="12"/>
        <end position="37"/>
    </location>
</feature>
<feature type="transmembrane region" description="Helical" evidence="7">
    <location>
        <begin position="133"/>
        <end position="152"/>
    </location>
</feature>
<evidence type="ECO:0000256" key="3">
    <source>
        <dbReference type="ARBA" id="ARBA00022475"/>
    </source>
</evidence>
<keyword evidence="2 7" id="KW-0813">Transport</keyword>
<dbReference type="PANTHER" id="PTHR43744:SF12">
    <property type="entry name" value="ABC TRANSPORTER PERMEASE PROTEIN MG189-RELATED"/>
    <property type="match status" value="1"/>
</dbReference>
<evidence type="ECO:0000313" key="9">
    <source>
        <dbReference type="EMBL" id="ATG56194.1"/>
    </source>
</evidence>
<keyword evidence="4 7" id="KW-0812">Transmembrane</keyword>
<keyword evidence="6 7" id="KW-0472">Membrane</keyword>
<evidence type="ECO:0000256" key="1">
    <source>
        <dbReference type="ARBA" id="ARBA00004651"/>
    </source>
</evidence>
<keyword evidence="3" id="KW-1003">Cell membrane</keyword>
<keyword evidence="5 7" id="KW-1133">Transmembrane helix</keyword>
<name>A0A291H1F0_9MICO</name>
<keyword evidence="10" id="KW-1185">Reference proteome</keyword>
<sequence>MKRNWIGGAFGWLWLAVVLLPIYFVLITSVKSISTYFGSNPVLPSLPLAFENITAVLEADFTLYLLNSVLVAVGTVIPLVLMAFMASYSLVRGTRRVFGPMRSLFLLGLAIPVQATIVPIYLMIIRLRMYDSLAALMIPAIAFGLPLSILIISNSLRDVPKELFEAMDVDGSTEWQKMWRLAFPIVRPALVTVAVYQALMSWNGFLFPLILTQSPDKRTLPLALWSFQGEYATNVPVVMAAVVLSSIPIVILYAFGRRYLVSGMTAGSGK</sequence>
<evidence type="ECO:0000259" key="8">
    <source>
        <dbReference type="PROSITE" id="PS50928"/>
    </source>
</evidence>
<evidence type="ECO:0000256" key="2">
    <source>
        <dbReference type="ARBA" id="ARBA00022448"/>
    </source>
</evidence>
<dbReference type="GO" id="GO:0005886">
    <property type="term" value="C:plasma membrane"/>
    <property type="evidence" value="ECO:0007669"/>
    <property type="project" value="UniProtKB-SubCell"/>
</dbReference>
<dbReference type="PANTHER" id="PTHR43744">
    <property type="entry name" value="ABC TRANSPORTER PERMEASE PROTEIN MG189-RELATED-RELATED"/>
    <property type="match status" value="1"/>
</dbReference>
<evidence type="ECO:0000256" key="5">
    <source>
        <dbReference type="ARBA" id="ARBA00022989"/>
    </source>
</evidence>
<comment type="similarity">
    <text evidence="7">Belongs to the binding-protein-dependent transport system permease family.</text>
</comment>
<feature type="transmembrane region" description="Helical" evidence="7">
    <location>
        <begin position="231"/>
        <end position="255"/>
    </location>
</feature>
<dbReference type="OrthoDB" id="61122at2"/>
<dbReference type="Proteomes" id="UP000217889">
    <property type="component" value="Chromosome"/>
</dbReference>
<dbReference type="Pfam" id="PF00528">
    <property type="entry name" value="BPD_transp_1"/>
    <property type="match status" value="1"/>
</dbReference>
<gene>
    <name evidence="9" type="ORF">CFK41_16465</name>
</gene>
<organism evidence="9 10">
    <name type="scientific">Brachybacterium ginsengisoli</name>
    <dbReference type="NCBI Taxonomy" id="1331682"/>
    <lineage>
        <taxon>Bacteria</taxon>
        <taxon>Bacillati</taxon>
        <taxon>Actinomycetota</taxon>
        <taxon>Actinomycetes</taxon>
        <taxon>Micrococcales</taxon>
        <taxon>Dermabacteraceae</taxon>
        <taxon>Brachybacterium</taxon>
    </lineage>
</organism>
<evidence type="ECO:0000256" key="7">
    <source>
        <dbReference type="RuleBase" id="RU363032"/>
    </source>
</evidence>
<comment type="subcellular location">
    <subcellularLocation>
        <location evidence="1 7">Cell membrane</location>
        <topology evidence="1 7">Multi-pass membrane protein</topology>
    </subcellularLocation>
</comment>
<feature type="transmembrane region" description="Helical" evidence="7">
    <location>
        <begin position="185"/>
        <end position="211"/>
    </location>
</feature>